<accession>A0AAD5UP37</accession>
<keyword evidence="5" id="KW-0539">Nucleus</keyword>
<protein>
    <recommendedName>
        <fullName evidence="8">RRM domain-containing protein</fullName>
    </recommendedName>
</protein>
<evidence type="ECO:0000256" key="6">
    <source>
        <dbReference type="PROSITE-ProRule" id="PRU00176"/>
    </source>
</evidence>
<dbReference type="InterPro" id="IPR035979">
    <property type="entry name" value="RBD_domain_sf"/>
</dbReference>
<organism evidence="9 10">
    <name type="scientific">Boothiomyces macroporosus</name>
    <dbReference type="NCBI Taxonomy" id="261099"/>
    <lineage>
        <taxon>Eukaryota</taxon>
        <taxon>Fungi</taxon>
        <taxon>Fungi incertae sedis</taxon>
        <taxon>Chytridiomycota</taxon>
        <taxon>Chytridiomycota incertae sedis</taxon>
        <taxon>Chytridiomycetes</taxon>
        <taxon>Rhizophydiales</taxon>
        <taxon>Terramycetaceae</taxon>
        <taxon>Boothiomyces</taxon>
    </lineage>
</organism>
<evidence type="ECO:0000259" key="8">
    <source>
        <dbReference type="PROSITE" id="PS50102"/>
    </source>
</evidence>
<comment type="similarity">
    <text evidence="2">Belongs to the RRM MRD1 family.</text>
</comment>
<feature type="domain" description="RRM" evidence="8">
    <location>
        <begin position="382"/>
        <end position="454"/>
    </location>
</feature>
<dbReference type="SUPFAM" id="SSF54928">
    <property type="entry name" value="RNA-binding domain, RBD"/>
    <property type="match status" value="3"/>
</dbReference>
<dbReference type="GO" id="GO:0005634">
    <property type="term" value="C:nucleus"/>
    <property type="evidence" value="ECO:0007669"/>
    <property type="project" value="UniProtKB-SubCell"/>
</dbReference>
<evidence type="ECO:0000256" key="4">
    <source>
        <dbReference type="ARBA" id="ARBA00022884"/>
    </source>
</evidence>
<dbReference type="InterPro" id="IPR012677">
    <property type="entry name" value="Nucleotide-bd_a/b_plait_sf"/>
</dbReference>
<comment type="caution">
    <text evidence="9">The sequence shown here is derived from an EMBL/GenBank/DDBJ whole genome shotgun (WGS) entry which is preliminary data.</text>
</comment>
<dbReference type="SMART" id="SM00360">
    <property type="entry name" value="RRM"/>
    <property type="match status" value="4"/>
</dbReference>
<feature type="domain" description="RRM" evidence="8">
    <location>
        <begin position="587"/>
        <end position="664"/>
    </location>
</feature>
<keyword evidence="10" id="KW-1185">Reference proteome</keyword>
<dbReference type="Proteomes" id="UP001210925">
    <property type="component" value="Unassembled WGS sequence"/>
</dbReference>
<dbReference type="InterPro" id="IPR000504">
    <property type="entry name" value="RRM_dom"/>
</dbReference>
<evidence type="ECO:0000256" key="7">
    <source>
        <dbReference type="SAM" id="MobiDB-lite"/>
    </source>
</evidence>
<keyword evidence="4 6" id="KW-0694">RNA-binding</keyword>
<dbReference type="EMBL" id="JADGKB010000004">
    <property type="protein sequence ID" value="KAJ3261788.1"/>
    <property type="molecule type" value="Genomic_DNA"/>
</dbReference>
<gene>
    <name evidence="9" type="ORF">HK103_004739</name>
</gene>
<name>A0AAD5UP37_9FUNG</name>
<dbReference type="Gene3D" id="3.30.70.330">
    <property type="match status" value="4"/>
</dbReference>
<evidence type="ECO:0000313" key="9">
    <source>
        <dbReference type="EMBL" id="KAJ3261788.1"/>
    </source>
</evidence>
<keyword evidence="3" id="KW-0677">Repeat</keyword>
<evidence type="ECO:0000256" key="3">
    <source>
        <dbReference type="ARBA" id="ARBA00022737"/>
    </source>
</evidence>
<dbReference type="CDD" id="cd12320">
    <property type="entry name" value="RRM6_RBM19_RRM5_MRD1"/>
    <property type="match status" value="1"/>
</dbReference>
<dbReference type="FunFam" id="3.30.70.330:FF:000277">
    <property type="entry name" value="RNA binding motif protein 19"/>
    <property type="match status" value="1"/>
</dbReference>
<feature type="region of interest" description="Disordered" evidence="7">
    <location>
        <begin position="567"/>
        <end position="586"/>
    </location>
</feature>
<dbReference type="PANTHER" id="PTHR10352">
    <property type="entry name" value="EUKARYOTIC TRANSLATION INITIATION FACTOR 3 SUBUNIT G"/>
    <property type="match status" value="1"/>
</dbReference>
<evidence type="ECO:0000313" key="10">
    <source>
        <dbReference type="Proteomes" id="UP001210925"/>
    </source>
</evidence>
<feature type="domain" description="RRM" evidence="8">
    <location>
        <begin position="494"/>
        <end position="574"/>
    </location>
</feature>
<dbReference type="PROSITE" id="PS50102">
    <property type="entry name" value="RRM"/>
    <property type="match status" value="4"/>
</dbReference>
<reference evidence="9" key="1">
    <citation type="submission" date="2020-05" db="EMBL/GenBank/DDBJ databases">
        <title>Phylogenomic resolution of chytrid fungi.</title>
        <authorList>
            <person name="Stajich J.E."/>
            <person name="Amses K."/>
            <person name="Simmons R."/>
            <person name="Seto K."/>
            <person name="Myers J."/>
            <person name="Bonds A."/>
            <person name="Quandt C.A."/>
            <person name="Barry K."/>
            <person name="Liu P."/>
            <person name="Grigoriev I."/>
            <person name="Longcore J.E."/>
            <person name="James T.Y."/>
        </authorList>
    </citation>
    <scope>NUCLEOTIDE SEQUENCE</scope>
    <source>
        <strain evidence="9">PLAUS21</strain>
    </source>
</reference>
<evidence type="ECO:0000256" key="2">
    <source>
        <dbReference type="ARBA" id="ARBA00008033"/>
    </source>
</evidence>
<dbReference type="AlphaFoldDB" id="A0AAD5UP37"/>
<feature type="region of interest" description="Disordered" evidence="7">
    <location>
        <begin position="67"/>
        <end position="102"/>
    </location>
</feature>
<evidence type="ECO:0000256" key="1">
    <source>
        <dbReference type="ARBA" id="ARBA00004123"/>
    </source>
</evidence>
<dbReference type="CDD" id="cd12317">
    <property type="entry name" value="RRM4_RBM19_RRM3_MRD1"/>
    <property type="match status" value="1"/>
</dbReference>
<dbReference type="GO" id="GO:0003723">
    <property type="term" value="F:RNA binding"/>
    <property type="evidence" value="ECO:0007669"/>
    <property type="project" value="UniProtKB-UniRule"/>
</dbReference>
<feature type="domain" description="RRM" evidence="8">
    <location>
        <begin position="200"/>
        <end position="278"/>
    </location>
</feature>
<evidence type="ECO:0000256" key="5">
    <source>
        <dbReference type="ARBA" id="ARBA00023242"/>
    </source>
</evidence>
<sequence length="700" mass="79260">MKKNEPEKAEETEKKLNPKQLKFLADIEEDDGLKEFLEVMRPRKAAQNRAWGNDDVVAAHANKHDTITPLLPKDEDEDLYQDLPKGLSDEEEDAIEDKPENDAKIAFDSSLSDLDYLRMKMKGAKQEVAEEETPAKQETVKIHPGRLAILQEVGAVDKSEVVNTYEAPKVVESTVEPAEEVVAEQHFEEEPSPDLIADTGRIMVRNLAYSCTYEDLEEHFKEFGPIAEIHLPIDKITKESKGYAFIMYVLPENAFAAFTKLDKSIFQGRILEIVAAREKPKTEEDLPTGPQTFKAKREAEKKAASSNDFNWNSLFMNSDAVAEAMARKLGVKKSEILDAESDNMAVRLALAETNIINETKEYLKEEGVSLDAFTSRKQRSNTIILVKNIPSSTEEEELRELFGKFGTLGRVLLPPARTLAVVEFLERNEAKVAFRKLAYSKFKNLPLYLEYAPVGTFVKEYDPEEDAKQRKIKEKKNLIKIEETEEAEELPPAATVFVKNLNFKTTDSGLKAAFEVMNGLRSARVSTKVNPKQPGVKQSMGFGFLEFNTKEDAMECIKTMQFSNATGKVSTSRKRNSQNAEEREPSTKLLVRNLPFEATKKDLKQLFSSCGTLKTVRIPRKFDGQHRGFGFVEFLTAQEAKTAYDTLGATHLYGRHLVIEWAKDEENVDEMRQKTAKAFVKDGNKKRRVEMEGEMDESYD</sequence>
<dbReference type="Pfam" id="PF00076">
    <property type="entry name" value="RRM_1"/>
    <property type="match status" value="4"/>
</dbReference>
<comment type="subcellular location">
    <subcellularLocation>
        <location evidence="1">Nucleus</location>
    </subcellularLocation>
</comment>
<proteinExistence type="inferred from homology"/>